<organism evidence="1">
    <name type="scientific">Tanacetum cinerariifolium</name>
    <name type="common">Dalmatian daisy</name>
    <name type="synonym">Chrysanthemum cinerariifolium</name>
    <dbReference type="NCBI Taxonomy" id="118510"/>
    <lineage>
        <taxon>Eukaryota</taxon>
        <taxon>Viridiplantae</taxon>
        <taxon>Streptophyta</taxon>
        <taxon>Embryophyta</taxon>
        <taxon>Tracheophyta</taxon>
        <taxon>Spermatophyta</taxon>
        <taxon>Magnoliopsida</taxon>
        <taxon>eudicotyledons</taxon>
        <taxon>Gunneridae</taxon>
        <taxon>Pentapetalae</taxon>
        <taxon>asterids</taxon>
        <taxon>campanulids</taxon>
        <taxon>Asterales</taxon>
        <taxon>Asteraceae</taxon>
        <taxon>Asteroideae</taxon>
        <taxon>Anthemideae</taxon>
        <taxon>Anthemidinae</taxon>
        <taxon>Tanacetum</taxon>
    </lineage>
</organism>
<reference evidence="1" key="1">
    <citation type="journal article" date="2019" name="Sci. Rep.">
        <title>Draft genome of Tanacetum cinerariifolium, the natural source of mosquito coil.</title>
        <authorList>
            <person name="Yamashiro T."/>
            <person name="Shiraishi A."/>
            <person name="Satake H."/>
            <person name="Nakayama K."/>
        </authorList>
    </citation>
    <scope>NUCLEOTIDE SEQUENCE</scope>
</reference>
<sequence length="71" mass="8191">MYKPKATNFNTSIHVDCCHVESKAAKTLLNGCDKWPQLLLPMNSDALPVHQFQIYALMVNRFLLDWIRVSN</sequence>
<comment type="caution">
    <text evidence="1">The sequence shown here is derived from an EMBL/GenBank/DDBJ whole genome shotgun (WGS) entry which is preliminary data.</text>
</comment>
<accession>A0A6L2MF88</accession>
<protein>
    <submittedName>
        <fullName evidence="1">Uncharacterized protein</fullName>
    </submittedName>
</protein>
<gene>
    <name evidence="1" type="ORF">Tci_044609</name>
</gene>
<dbReference type="AlphaFoldDB" id="A0A6L2MF88"/>
<name>A0A6L2MF88_TANCI</name>
<proteinExistence type="predicted"/>
<evidence type="ECO:0000313" key="1">
    <source>
        <dbReference type="EMBL" id="GEU72631.1"/>
    </source>
</evidence>
<dbReference type="EMBL" id="BKCJ010006531">
    <property type="protein sequence ID" value="GEU72631.1"/>
    <property type="molecule type" value="Genomic_DNA"/>
</dbReference>